<comment type="caution">
    <text evidence="2">The sequence shown here is derived from an EMBL/GenBank/DDBJ whole genome shotgun (WGS) entry which is preliminary data.</text>
</comment>
<organism evidence="2 3">
    <name type="scientific">Rhizorhapis suberifaciens</name>
    <name type="common">corky root of lettuce</name>
    <dbReference type="NCBI Taxonomy" id="13656"/>
    <lineage>
        <taxon>Bacteria</taxon>
        <taxon>Pseudomonadati</taxon>
        <taxon>Pseudomonadota</taxon>
        <taxon>Alphaproteobacteria</taxon>
        <taxon>Sphingomonadales</taxon>
        <taxon>Sphingomonadaceae</taxon>
        <taxon>Rhizorhapis</taxon>
    </lineage>
</organism>
<dbReference type="PANTHER" id="PTHR11102">
    <property type="entry name" value="SEL-1-LIKE PROTEIN"/>
    <property type="match status" value="1"/>
</dbReference>
<dbReference type="InterPro" id="IPR050767">
    <property type="entry name" value="Sel1_AlgK"/>
</dbReference>
<dbReference type="InterPro" id="IPR006597">
    <property type="entry name" value="Sel1-like"/>
</dbReference>
<keyword evidence="1" id="KW-0472">Membrane</keyword>
<accession>A0A840HRM0</accession>
<dbReference type="RefSeq" id="WP_184474355.1">
    <property type="nucleotide sequence ID" value="NZ_JACHOV010000002.1"/>
</dbReference>
<keyword evidence="3" id="KW-1185">Reference proteome</keyword>
<evidence type="ECO:0000313" key="3">
    <source>
        <dbReference type="Proteomes" id="UP000575068"/>
    </source>
</evidence>
<dbReference type="SMART" id="SM00671">
    <property type="entry name" value="SEL1"/>
    <property type="match status" value="4"/>
</dbReference>
<dbReference type="SUPFAM" id="SSF81901">
    <property type="entry name" value="HCP-like"/>
    <property type="match status" value="1"/>
</dbReference>
<reference evidence="2 3" key="1">
    <citation type="submission" date="2020-08" db="EMBL/GenBank/DDBJ databases">
        <title>Genomic Encyclopedia of Type Strains, Phase IV (KMG-IV): sequencing the most valuable type-strain genomes for metagenomic binning, comparative biology and taxonomic classification.</title>
        <authorList>
            <person name="Goeker M."/>
        </authorList>
    </citation>
    <scope>NUCLEOTIDE SEQUENCE [LARGE SCALE GENOMIC DNA]</scope>
    <source>
        <strain evidence="2 3">DSM 7465</strain>
    </source>
</reference>
<name>A0A840HRM0_9SPHN</name>
<dbReference type="Pfam" id="PF08238">
    <property type="entry name" value="Sel1"/>
    <property type="match status" value="5"/>
</dbReference>
<dbReference type="EMBL" id="JACHOV010000002">
    <property type="protein sequence ID" value="MBB4640533.1"/>
    <property type="molecule type" value="Genomic_DNA"/>
</dbReference>
<evidence type="ECO:0000313" key="2">
    <source>
        <dbReference type="EMBL" id="MBB4640533.1"/>
    </source>
</evidence>
<feature type="transmembrane region" description="Helical" evidence="1">
    <location>
        <begin position="21"/>
        <end position="42"/>
    </location>
</feature>
<protein>
    <recommendedName>
        <fullName evidence="4">Sel1 repeat family protein</fullName>
    </recommendedName>
</protein>
<dbReference type="Gene3D" id="1.25.40.10">
    <property type="entry name" value="Tetratricopeptide repeat domain"/>
    <property type="match status" value="2"/>
</dbReference>
<dbReference type="Proteomes" id="UP000575068">
    <property type="component" value="Unassembled WGS sequence"/>
</dbReference>
<dbReference type="AlphaFoldDB" id="A0A840HRM0"/>
<keyword evidence="1" id="KW-1133">Transmembrane helix</keyword>
<dbReference type="InterPro" id="IPR011990">
    <property type="entry name" value="TPR-like_helical_dom_sf"/>
</dbReference>
<sequence length="266" mass="28236">MEDRSTAAGPERAKAGAAGKTATLAAGLFVCLGWALILGWMVPTPARADPYGDARAAQVRGDYATAARIYRSLADQGNVAALTQLGILYRVGRGVPRDYDEAVTLLHRAAAMGSPTAQFQMGDMLLRGLGVQQDLLDAARWYTRAAEQGHAQAQYCLGVLYKLGGGVRKNGARAAKWFSRSAAQGLPEAQFELGQLYSAGQGVGRDYVEAHKWLWLARSRASISRTRTAAAEALVQLEGRMSAQQIATARSQAKAWRAAGNVGGGA</sequence>
<dbReference type="PANTHER" id="PTHR11102:SF160">
    <property type="entry name" value="ERAD-ASSOCIATED E3 UBIQUITIN-PROTEIN LIGASE COMPONENT HRD3"/>
    <property type="match status" value="1"/>
</dbReference>
<evidence type="ECO:0000256" key="1">
    <source>
        <dbReference type="SAM" id="Phobius"/>
    </source>
</evidence>
<proteinExistence type="predicted"/>
<keyword evidence="1" id="KW-0812">Transmembrane</keyword>
<gene>
    <name evidence="2" type="ORF">HNQ99_000821</name>
</gene>
<evidence type="ECO:0008006" key="4">
    <source>
        <dbReference type="Google" id="ProtNLM"/>
    </source>
</evidence>